<dbReference type="PANTHER" id="PTHR10587:SF134">
    <property type="entry name" value="SECRETED PROTEIN"/>
    <property type="match status" value="1"/>
</dbReference>
<dbReference type="GO" id="GO:0016810">
    <property type="term" value="F:hydrolase activity, acting on carbon-nitrogen (but not peptide) bonds"/>
    <property type="evidence" value="ECO:0007669"/>
    <property type="project" value="InterPro"/>
</dbReference>
<dbReference type="Gene3D" id="3.20.20.370">
    <property type="entry name" value="Glycoside hydrolase/deacetylase"/>
    <property type="match status" value="1"/>
</dbReference>
<evidence type="ECO:0000259" key="2">
    <source>
        <dbReference type="PROSITE" id="PS51677"/>
    </source>
</evidence>
<sequence>MSSVPRTLDDGVSRCGPGGRLWHAASVTPTLARRRFFALAPLALVAACSPRPPADPAPGAPAAPATPAPTPPVTTVPVAADLAAPGRTPVAWGTHLPGIRDVVDGGVALTFDACGGPSGSGVDHALLDLLRAEAIPATLFLNERWVRAHEQLTAELAADPLFQIENHGSRHLPLSVDGRAAYGIAGTTSYADARAEIESNQRTLTDVAGRTPRWFRAGTAHYDDVAVDLLTDLGLGVAGFAVNGDAGATANPAAVEHALAGARDGAIVLAHMNQPHGGTASGLARALPALRAAGTTFRLLGEP</sequence>
<name>A0A6P2C9A5_9NOCA</name>
<dbReference type="EMBL" id="QRCM01000001">
    <property type="protein sequence ID" value="TXG89223.1"/>
    <property type="molecule type" value="Genomic_DNA"/>
</dbReference>
<dbReference type="GO" id="GO:0005975">
    <property type="term" value="P:carbohydrate metabolic process"/>
    <property type="evidence" value="ECO:0007669"/>
    <property type="project" value="InterPro"/>
</dbReference>
<evidence type="ECO:0000313" key="3">
    <source>
        <dbReference type="EMBL" id="TXG89223.1"/>
    </source>
</evidence>
<feature type="compositionally biased region" description="Pro residues" evidence="1">
    <location>
        <begin position="52"/>
        <end position="74"/>
    </location>
</feature>
<accession>A0A6P2C9A5</accession>
<evidence type="ECO:0000313" key="4">
    <source>
        <dbReference type="Proteomes" id="UP000471120"/>
    </source>
</evidence>
<dbReference type="InterPro" id="IPR002509">
    <property type="entry name" value="NODB_dom"/>
</dbReference>
<dbReference type="AlphaFoldDB" id="A0A6P2C9A5"/>
<protein>
    <submittedName>
        <fullName evidence="3">Polysaccharide deacetylase</fullName>
    </submittedName>
</protein>
<dbReference type="Pfam" id="PF01522">
    <property type="entry name" value="Polysacc_deac_1"/>
    <property type="match status" value="1"/>
</dbReference>
<dbReference type="InterPro" id="IPR011330">
    <property type="entry name" value="Glyco_hydro/deAcase_b/a-brl"/>
</dbReference>
<gene>
    <name evidence="3" type="ORF">DW322_01910</name>
</gene>
<dbReference type="PROSITE" id="PS51677">
    <property type="entry name" value="NODB"/>
    <property type="match status" value="1"/>
</dbReference>
<dbReference type="SUPFAM" id="SSF88713">
    <property type="entry name" value="Glycoside hydrolase/deacetylase"/>
    <property type="match status" value="1"/>
</dbReference>
<dbReference type="Proteomes" id="UP000471120">
    <property type="component" value="Unassembled WGS sequence"/>
</dbReference>
<feature type="region of interest" description="Disordered" evidence="1">
    <location>
        <begin position="52"/>
        <end position="76"/>
    </location>
</feature>
<organism evidence="3 4">
    <name type="scientific">Rhodococcus rhodnii</name>
    <dbReference type="NCBI Taxonomy" id="38312"/>
    <lineage>
        <taxon>Bacteria</taxon>
        <taxon>Bacillati</taxon>
        <taxon>Actinomycetota</taxon>
        <taxon>Actinomycetes</taxon>
        <taxon>Mycobacteriales</taxon>
        <taxon>Nocardiaceae</taxon>
        <taxon>Rhodococcus</taxon>
    </lineage>
</organism>
<evidence type="ECO:0000256" key="1">
    <source>
        <dbReference type="SAM" id="MobiDB-lite"/>
    </source>
</evidence>
<feature type="domain" description="NodB homology" evidence="2">
    <location>
        <begin position="105"/>
        <end position="298"/>
    </location>
</feature>
<dbReference type="InterPro" id="IPR050248">
    <property type="entry name" value="Polysacc_deacetylase_ArnD"/>
</dbReference>
<dbReference type="PANTHER" id="PTHR10587">
    <property type="entry name" value="GLYCOSYL TRANSFERASE-RELATED"/>
    <property type="match status" value="1"/>
</dbReference>
<comment type="caution">
    <text evidence="3">The sequence shown here is derived from an EMBL/GenBank/DDBJ whole genome shotgun (WGS) entry which is preliminary data.</text>
</comment>
<reference evidence="3 4" key="1">
    <citation type="submission" date="2018-07" db="EMBL/GenBank/DDBJ databases">
        <title>Genome sequence of Rhodococcus rhodnii ATCC 35071 from Rhodnius prolixus.</title>
        <authorList>
            <person name="Patel V."/>
            <person name="Vogel K.J."/>
        </authorList>
    </citation>
    <scope>NUCLEOTIDE SEQUENCE [LARGE SCALE GENOMIC DNA]</scope>
    <source>
        <strain evidence="3 4">ATCC 35071</strain>
    </source>
</reference>
<proteinExistence type="predicted"/>